<sequence>LPKIRHRPEYPNLKYENMKDSGGKDKRGEGCQKFYSKYGQARLTGGIMCVWCTHSVCYGFHCIPSAEGRNDVFSAIYTRWRLAPKVIVYDFACALQPYCMTREPAFFANTLFVIDTFHAMGHTKCGHAAFLNTYCDTNPELLYINSSAAECGNGGILRIRKPVAYMSQERAIVYTKTFISIWNRHRIRAMERSNMY</sequence>
<dbReference type="OrthoDB" id="5598737at2759"/>
<organism evidence="1 2">
    <name type="scientific">Pholiota conissans</name>
    <dbReference type="NCBI Taxonomy" id="109636"/>
    <lineage>
        <taxon>Eukaryota</taxon>
        <taxon>Fungi</taxon>
        <taxon>Dikarya</taxon>
        <taxon>Basidiomycota</taxon>
        <taxon>Agaricomycotina</taxon>
        <taxon>Agaricomycetes</taxon>
        <taxon>Agaricomycetidae</taxon>
        <taxon>Agaricales</taxon>
        <taxon>Agaricineae</taxon>
        <taxon>Strophariaceae</taxon>
        <taxon>Pholiota</taxon>
    </lineage>
</organism>
<dbReference type="AlphaFoldDB" id="A0A9P5Z7G9"/>
<protein>
    <submittedName>
        <fullName evidence="1">Uncharacterized protein</fullName>
    </submittedName>
</protein>
<evidence type="ECO:0000313" key="2">
    <source>
        <dbReference type="Proteomes" id="UP000807469"/>
    </source>
</evidence>
<feature type="non-terminal residue" evidence="1">
    <location>
        <position position="1"/>
    </location>
</feature>
<dbReference type="PANTHER" id="PTHR34305:SF1">
    <property type="entry name" value="SWIM-TYPE DOMAIN-CONTAINING PROTEIN"/>
    <property type="match status" value="1"/>
</dbReference>
<dbReference type="PANTHER" id="PTHR34305">
    <property type="entry name" value="EXPRESSED PROTEIN"/>
    <property type="match status" value="1"/>
</dbReference>
<comment type="caution">
    <text evidence="1">The sequence shown here is derived from an EMBL/GenBank/DDBJ whole genome shotgun (WGS) entry which is preliminary data.</text>
</comment>
<keyword evidence="2" id="KW-1185">Reference proteome</keyword>
<dbReference type="EMBL" id="MU155170">
    <property type="protein sequence ID" value="KAF9482038.1"/>
    <property type="molecule type" value="Genomic_DNA"/>
</dbReference>
<gene>
    <name evidence="1" type="ORF">BDN70DRAFT_802283</name>
</gene>
<reference evidence="1" key="1">
    <citation type="submission" date="2020-11" db="EMBL/GenBank/DDBJ databases">
        <authorList>
            <consortium name="DOE Joint Genome Institute"/>
            <person name="Ahrendt S."/>
            <person name="Riley R."/>
            <person name="Andreopoulos W."/>
            <person name="Labutti K."/>
            <person name="Pangilinan J."/>
            <person name="Ruiz-Duenas F.J."/>
            <person name="Barrasa J.M."/>
            <person name="Sanchez-Garcia M."/>
            <person name="Camarero S."/>
            <person name="Miyauchi S."/>
            <person name="Serrano A."/>
            <person name="Linde D."/>
            <person name="Babiker R."/>
            <person name="Drula E."/>
            <person name="Ayuso-Fernandez I."/>
            <person name="Pacheco R."/>
            <person name="Padilla G."/>
            <person name="Ferreira P."/>
            <person name="Barriuso J."/>
            <person name="Kellner H."/>
            <person name="Castanera R."/>
            <person name="Alfaro M."/>
            <person name="Ramirez L."/>
            <person name="Pisabarro A.G."/>
            <person name="Kuo A."/>
            <person name="Tritt A."/>
            <person name="Lipzen A."/>
            <person name="He G."/>
            <person name="Yan M."/>
            <person name="Ng V."/>
            <person name="Cullen D."/>
            <person name="Martin F."/>
            <person name="Rosso M.-N."/>
            <person name="Henrissat B."/>
            <person name="Hibbett D."/>
            <person name="Martinez A.T."/>
            <person name="Grigoriev I.V."/>
        </authorList>
    </citation>
    <scope>NUCLEOTIDE SEQUENCE</scope>
    <source>
        <strain evidence="1">CIRM-BRFM 674</strain>
    </source>
</reference>
<proteinExistence type="predicted"/>
<name>A0A9P5Z7G9_9AGAR</name>
<accession>A0A9P5Z7G9</accession>
<dbReference type="Proteomes" id="UP000807469">
    <property type="component" value="Unassembled WGS sequence"/>
</dbReference>
<evidence type="ECO:0000313" key="1">
    <source>
        <dbReference type="EMBL" id="KAF9482038.1"/>
    </source>
</evidence>